<keyword evidence="4" id="KW-0233">DNA recombination</keyword>
<dbReference type="PROSITE" id="PS51898">
    <property type="entry name" value="TYR_RECOMBINASE"/>
    <property type="match status" value="1"/>
</dbReference>
<dbReference type="CDD" id="cd00801">
    <property type="entry name" value="INT_P4_C"/>
    <property type="match status" value="1"/>
</dbReference>
<dbReference type="Pfam" id="PF00589">
    <property type="entry name" value="Phage_integrase"/>
    <property type="match status" value="1"/>
</dbReference>
<dbReference type="Gene3D" id="3.30.160.390">
    <property type="entry name" value="Integrase, DNA-binding domain"/>
    <property type="match status" value="1"/>
</dbReference>
<dbReference type="KEGG" id="hpse:HPF_13395"/>
<dbReference type="PANTHER" id="PTHR30629">
    <property type="entry name" value="PROPHAGE INTEGRASE"/>
    <property type="match status" value="1"/>
</dbReference>
<dbReference type="Gene3D" id="1.10.443.10">
    <property type="entry name" value="Intergrase catalytic core"/>
    <property type="match status" value="1"/>
</dbReference>
<sequence length="412" mass="46536">MASKGGLLSDLQLRQWIKAGKPLSMSDGGGLIFTLSAAGNAAWVLRYRHGTRRPEMTLGPYPAIGLSEARTMALVKRAEIAQGKNPMAERIKAKAALAKDWTVRQLIQDYRQKVLVTLAKSTRVCYSRHLKRIENRFGSLSVREVESSDIVALIDDSKLTWGESSLLHITAKCLFTHACGKRLVNANPCVGIMISALLGPRPPVRKRLMLTREELHLLLNAPMRRPNTLAIRILLATGVRGAELFTAKWKDVHLDEARWHIPASKTGPAMDVPLAPELIDWFKELRTFAFRSAYVLPARAHSRTERNGGDTHLSKDTVRESIDYWIKQYKPQVRRFTPHDLRSTMKSHMRALGVPRDISEMCLNHKLTGVEGIYDQHTYYPERRQALLTWMQFLMDCEAGDGSVVKELELIV</sequence>
<dbReference type="GO" id="GO:0015074">
    <property type="term" value="P:DNA integration"/>
    <property type="evidence" value="ECO:0007669"/>
    <property type="project" value="UniProtKB-KW"/>
</dbReference>
<dbReference type="RefSeq" id="WP_060987550.1">
    <property type="nucleotide sequence ID" value="NZ_CP037867.1"/>
</dbReference>
<keyword evidence="7" id="KW-1185">Reference proteome</keyword>
<dbReference type="EMBL" id="CP037867">
    <property type="protein sequence ID" value="QBM28691.1"/>
    <property type="molecule type" value="Genomic_DNA"/>
</dbReference>
<dbReference type="InterPro" id="IPR050808">
    <property type="entry name" value="Phage_Integrase"/>
</dbReference>
<dbReference type="Gene3D" id="1.10.150.130">
    <property type="match status" value="1"/>
</dbReference>
<evidence type="ECO:0000256" key="4">
    <source>
        <dbReference type="ARBA" id="ARBA00023172"/>
    </source>
</evidence>
<proteinExistence type="inferred from homology"/>
<dbReference type="InterPro" id="IPR002104">
    <property type="entry name" value="Integrase_catalytic"/>
</dbReference>
<keyword evidence="3" id="KW-0238">DNA-binding</keyword>
<protein>
    <submittedName>
        <fullName evidence="6">Prophage CP4-57 integrase</fullName>
    </submittedName>
</protein>
<dbReference type="InterPro" id="IPR011010">
    <property type="entry name" value="DNA_brk_join_enz"/>
</dbReference>
<evidence type="ECO:0000259" key="5">
    <source>
        <dbReference type="PROSITE" id="PS51898"/>
    </source>
</evidence>
<organism evidence="6 7">
    <name type="scientific">Hydrogenophaga pseudoflava</name>
    <name type="common">Pseudomonas carboxydoflava</name>
    <dbReference type="NCBI Taxonomy" id="47421"/>
    <lineage>
        <taxon>Bacteria</taxon>
        <taxon>Pseudomonadati</taxon>
        <taxon>Pseudomonadota</taxon>
        <taxon>Betaproteobacteria</taxon>
        <taxon>Burkholderiales</taxon>
        <taxon>Comamonadaceae</taxon>
        <taxon>Hydrogenophaga</taxon>
    </lineage>
</organism>
<evidence type="ECO:0000256" key="2">
    <source>
        <dbReference type="ARBA" id="ARBA00022908"/>
    </source>
</evidence>
<dbReference type="Pfam" id="PF13356">
    <property type="entry name" value="Arm-DNA-bind_3"/>
    <property type="match status" value="1"/>
</dbReference>
<evidence type="ECO:0000256" key="1">
    <source>
        <dbReference type="ARBA" id="ARBA00008857"/>
    </source>
</evidence>
<dbReference type="AlphaFoldDB" id="A0A4P6X4L8"/>
<feature type="domain" description="Tyr recombinase" evidence="5">
    <location>
        <begin position="205"/>
        <end position="388"/>
    </location>
</feature>
<comment type="similarity">
    <text evidence="1">Belongs to the 'phage' integrase family.</text>
</comment>
<gene>
    <name evidence="6" type="primary">intA2</name>
    <name evidence="6" type="ORF">HPF_13395</name>
</gene>
<reference evidence="6 7" key="1">
    <citation type="submission" date="2019-03" db="EMBL/GenBank/DDBJ databases">
        <authorList>
            <person name="Sebastian G."/>
            <person name="Baumann P."/>
            <person name="Ruckert C."/>
            <person name="Kalinowski J."/>
            <person name="Nebel B."/>
            <person name="Takors R."/>
            <person name="Blombach B."/>
        </authorList>
    </citation>
    <scope>NUCLEOTIDE SEQUENCE [LARGE SCALE GENOMIC DNA]</scope>
    <source>
        <strain evidence="6 7">DSM 1084</strain>
    </source>
</reference>
<dbReference type="PANTHER" id="PTHR30629:SF2">
    <property type="entry name" value="PROPHAGE INTEGRASE INTS-RELATED"/>
    <property type="match status" value="1"/>
</dbReference>
<accession>A0A4P6X4L8</accession>
<evidence type="ECO:0000313" key="6">
    <source>
        <dbReference type="EMBL" id="QBM28691.1"/>
    </source>
</evidence>
<dbReference type="InterPro" id="IPR010998">
    <property type="entry name" value="Integrase_recombinase_N"/>
</dbReference>
<dbReference type="SUPFAM" id="SSF56349">
    <property type="entry name" value="DNA breaking-rejoining enzymes"/>
    <property type="match status" value="1"/>
</dbReference>
<evidence type="ECO:0000256" key="3">
    <source>
        <dbReference type="ARBA" id="ARBA00023125"/>
    </source>
</evidence>
<dbReference type="InterPro" id="IPR013762">
    <property type="entry name" value="Integrase-like_cat_sf"/>
</dbReference>
<name>A0A4P6X4L8_HYDPS</name>
<dbReference type="GO" id="GO:0006310">
    <property type="term" value="P:DNA recombination"/>
    <property type="evidence" value="ECO:0007669"/>
    <property type="project" value="UniProtKB-KW"/>
</dbReference>
<dbReference type="GO" id="GO:0003677">
    <property type="term" value="F:DNA binding"/>
    <property type="evidence" value="ECO:0007669"/>
    <property type="project" value="UniProtKB-KW"/>
</dbReference>
<keyword evidence="2" id="KW-0229">DNA integration</keyword>
<dbReference type="InterPro" id="IPR038488">
    <property type="entry name" value="Integrase_DNA-bd_sf"/>
</dbReference>
<dbReference type="Proteomes" id="UP000293912">
    <property type="component" value="Chromosome"/>
</dbReference>
<dbReference type="InterPro" id="IPR025166">
    <property type="entry name" value="Integrase_DNA_bind_dom"/>
</dbReference>
<evidence type="ECO:0000313" key="7">
    <source>
        <dbReference type="Proteomes" id="UP000293912"/>
    </source>
</evidence>